<reference evidence="3 4" key="1">
    <citation type="submission" date="2021-01" db="EMBL/GenBank/DDBJ databases">
        <title>Aequorivita sp. strain KX20305, a bacterium isolated from the sediment collected at a cold seep field in South China Sea.</title>
        <authorList>
            <person name="Zhang H."/>
            <person name="Li C."/>
        </authorList>
    </citation>
    <scope>NUCLEOTIDE SEQUENCE [LARGE SCALE GENOMIC DNA]</scope>
    <source>
        <strain evidence="3 4">KX20305</strain>
    </source>
</reference>
<dbReference type="RefSeq" id="WP_202337665.1">
    <property type="nucleotide sequence ID" value="NZ_CP068439.1"/>
</dbReference>
<dbReference type="PANTHER" id="PTHR30337">
    <property type="entry name" value="COMPONENT OF ATP-DEPENDENT DSDNA EXONUCLEASE"/>
    <property type="match status" value="1"/>
</dbReference>
<dbReference type="InterPro" id="IPR050535">
    <property type="entry name" value="DNA_Repair-Maintenance_Comp"/>
</dbReference>
<evidence type="ECO:0000259" key="2">
    <source>
        <dbReference type="Pfam" id="PF24406"/>
    </source>
</evidence>
<feature type="domain" description="Calcineurin-like phosphoesterase" evidence="1">
    <location>
        <begin position="19"/>
        <end position="255"/>
    </location>
</feature>
<evidence type="ECO:0000313" key="4">
    <source>
        <dbReference type="Proteomes" id="UP000629420"/>
    </source>
</evidence>
<organism evidence="3 4">
    <name type="scientific">Aequorivita iocasae</name>
    <dbReference type="NCBI Taxonomy" id="2803865"/>
    <lineage>
        <taxon>Bacteria</taxon>
        <taxon>Pseudomonadati</taxon>
        <taxon>Bacteroidota</taxon>
        <taxon>Flavobacteriia</taxon>
        <taxon>Flavobacteriales</taxon>
        <taxon>Flavobacteriaceae</taxon>
        <taxon>Aequorivita</taxon>
    </lineage>
</organism>
<dbReference type="Proteomes" id="UP000629420">
    <property type="component" value="Chromosome"/>
</dbReference>
<evidence type="ECO:0000259" key="1">
    <source>
        <dbReference type="Pfam" id="PF00149"/>
    </source>
</evidence>
<gene>
    <name evidence="3" type="ORF">JK629_05795</name>
</gene>
<dbReference type="CDD" id="cd00838">
    <property type="entry name" value="MPP_superfamily"/>
    <property type="match status" value="1"/>
</dbReference>
<name>A0ABX7DUG6_9FLAO</name>
<dbReference type="EMBL" id="CP068439">
    <property type="protein sequence ID" value="QQX77775.1"/>
    <property type="molecule type" value="Genomic_DNA"/>
</dbReference>
<dbReference type="Pfam" id="PF00149">
    <property type="entry name" value="Metallophos"/>
    <property type="match status" value="1"/>
</dbReference>
<dbReference type="SUPFAM" id="SSF56300">
    <property type="entry name" value="Metallo-dependent phosphatases"/>
    <property type="match status" value="1"/>
</dbReference>
<dbReference type="Pfam" id="PF24406">
    <property type="entry name" value="nSTAND_NTPase4"/>
    <property type="match status" value="1"/>
</dbReference>
<dbReference type="InterPro" id="IPR057123">
    <property type="entry name" value="STAND_NTPase4_dom"/>
</dbReference>
<feature type="domain" description="STAND NTPase 4 small alpha/beta" evidence="2">
    <location>
        <begin position="626"/>
        <end position="681"/>
    </location>
</feature>
<evidence type="ECO:0000313" key="3">
    <source>
        <dbReference type="EMBL" id="QQX77775.1"/>
    </source>
</evidence>
<dbReference type="Gene3D" id="3.60.21.10">
    <property type="match status" value="1"/>
</dbReference>
<dbReference type="InterPro" id="IPR029052">
    <property type="entry name" value="Metallo-depent_PP-like"/>
</dbReference>
<proteinExistence type="predicted"/>
<dbReference type="InterPro" id="IPR004843">
    <property type="entry name" value="Calcineurin-like_PHP"/>
</dbReference>
<sequence length="1024" mass="119329">MAIKIIQLKEIHKLMSEITIIHISDIHYENNEPENQGLVISSFFDDLESKLNKSDAANTYCIISGDLVNKGNSEKIFNEFYDNFIQKLTKLISLQNIFCSPGNHDLNRNIVEKNFEEHNNLIAQKFEETEFNEFAKTENNLIQNKFKFYEQFCKNTMHKSNFNLTGYAELLIPELSIYFLNCSMLCSGGFNGINDKGVLKIDTSGLNQWIQDNKGRTKMLVMHHPLEFLTNYARKEIKGMLKNGIDILISGHIHDQDLDHSFISENQGVVKLGSPQLFSAKSDLNGYAIIKFEDGKIDSVEYREWVLRQRKFMRGQNFSGTESGIWNFIRSEITADDFISLKLQSNFQKAMKSYSKSPTWVERICTTDSPNNPTKKENSKIIDYISIINEPKNYHLIAAPQFGLTCYAHYLAMKAWEIKKECWIYLDAHNWTYGKYHSDLEDTVQDLRIQNNAVKCILLDHWKNNTKDSQKILNNIRGKFLNIPIIIFSNYHDNIVLEGLDSEESHEGFDQIFLRELNRKGLRNLVSDFNSLYEIAEENRVLERLDIDLVDLNIHRTPINCIQLLIAFLNDFEDRPINRSKVFKYVLKVIFDNPGNLFYGDTLDEENCGFIVGFFSEYLLRKNKESFTEEEFYKITRPFCEREYNPSNVSDLLQVLKNNQIVIGLNGELRFRFSYWIYYFAAIRMKDSEEFKVYMLKDKHSLYYPEVIEFYTGIDGRAEDIVKMLINDISKLSDKVHSKIGLSDDINLFKEIKWSLNETEKGMTQHQLEQNIKESKVSDEIKDIVADKNYDSIKPYTQTIDNYLEEYDVKNLMELIKSSSRALRNSEFIKPEHKKELLKNIAKAWKELMRALYLIAPVLAKNGFGGVGGARFKLTDDFPKEFNECLKSIIIAMPSNLNIWFKDDLFSDKLRMLFREHRLEEDDETVRHILALMEISARPQGWKDSILTYMSKLNKNSFYLGNLYSNLRSNYSTKFLNSAEQRDTEYLIKACWAKHNKGSLMPGPGTVAKVSNDILPERNKNKIE</sequence>
<protein>
    <submittedName>
        <fullName evidence="3">Metallophosphoesterase</fullName>
    </submittedName>
</protein>
<keyword evidence="4" id="KW-1185">Reference proteome</keyword>
<accession>A0ABX7DUG6</accession>